<feature type="domain" description="5'-3' DNA helicase ZGRF1-like N-terminal" evidence="2">
    <location>
        <begin position="4"/>
        <end position="77"/>
    </location>
</feature>
<feature type="region of interest" description="Disordered" evidence="1">
    <location>
        <begin position="337"/>
        <end position="364"/>
    </location>
</feature>
<accession>A0A6J0PJ77</accession>
<dbReference type="GeneID" id="105047794"/>
<dbReference type="AlphaFoldDB" id="A0A6J0PJ77"/>
<evidence type="ECO:0000256" key="1">
    <source>
        <dbReference type="SAM" id="MobiDB-lite"/>
    </source>
</evidence>
<reference evidence="4" key="1">
    <citation type="submission" date="2025-08" db="UniProtKB">
        <authorList>
            <consortium name="RefSeq"/>
        </authorList>
    </citation>
    <scope>IDENTIFICATION</scope>
</reference>
<keyword evidence="3" id="KW-1185">Reference proteome</keyword>
<proteinExistence type="predicted"/>
<evidence type="ECO:0000259" key="2">
    <source>
        <dbReference type="Pfam" id="PF10382"/>
    </source>
</evidence>
<gene>
    <name evidence="4" type="primary">LOC105047794</name>
</gene>
<dbReference type="GO" id="GO:0006302">
    <property type="term" value="P:double-strand break repair"/>
    <property type="evidence" value="ECO:0007669"/>
    <property type="project" value="TreeGrafter"/>
</dbReference>
<organism evidence="3 4">
    <name type="scientific">Elaeis guineensis var. tenera</name>
    <name type="common">Oil palm</name>
    <dbReference type="NCBI Taxonomy" id="51953"/>
    <lineage>
        <taxon>Eukaryota</taxon>
        <taxon>Viridiplantae</taxon>
        <taxon>Streptophyta</taxon>
        <taxon>Embryophyta</taxon>
        <taxon>Tracheophyta</taxon>
        <taxon>Spermatophyta</taxon>
        <taxon>Magnoliopsida</taxon>
        <taxon>Liliopsida</taxon>
        <taxon>Arecaceae</taxon>
        <taxon>Arecoideae</taxon>
        <taxon>Cocoseae</taxon>
        <taxon>Elaeidinae</taxon>
        <taxon>Elaeis</taxon>
    </lineage>
</organism>
<dbReference type="GO" id="GO:0005634">
    <property type="term" value="C:nucleus"/>
    <property type="evidence" value="ECO:0007669"/>
    <property type="project" value="TreeGrafter"/>
</dbReference>
<dbReference type="PANTHER" id="PTHR28535">
    <property type="entry name" value="ZINC FINGER GRF-TYPE CONTAINING 1"/>
    <property type="match status" value="1"/>
</dbReference>
<dbReference type="RefSeq" id="XP_019706828.1">
    <property type="nucleotide sequence ID" value="XM_019851269.2"/>
</dbReference>
<name>A0A6J0PJ77_ELAGV</name>
<feature type="domain" description="5'-3' DNA helicase ZGRF1-like N-terminal" evidence="2">
    <location>
        <begin position="177"/>
        <end position="249"/>
    </location>
</feature>
<dbReference type="GO" id="GO:0035861">
    <property type="term" value="C:site of double-strand break"/>
    <property type="evidence" value="ECO:0007669"/>
    <property type="project" value="TreeGrafter"/>
</dbReference>
<feature type="compositionally biased region" description="Low complexity" evidence="1">
    <location>
        <begin position="355"/>
        <end position="364"/>
    </location>
</feature>
<evidence type="ECO:0000313" key="3">
    <source>
        <dbReference type="Proteomes" id="UP000504607"/>
    </source>
</evidence>
<evidence type="ECO:0000313" key="4">
    <source>
        <dbReference type="RefSeq" id="XP_019706828.1"/>
    </source>
</evidence>
<feature type="compositionally biased region" description="Basic and acidic residues" evidence="1">
    <location>
        <begin position="339"/>
        <end position="350"/>
    </location>
</feature>
<sequence>MTCIKRWTVTYTKHMKQKRKIYQDGVLEQSASGNKVMLYDDSEKLIDSRFLKKDEVVECGRTLTMEAHLVDIGDPEANHKPLTNLNISGIDKKLNEVADIQGQNENRKSMLQSTRPNKVSNTINCNIRDNKKNTLDSRLPQKHSVAIPSSIKVSKKTEFGSSGARQTHPNTTHMPLKEWNVLYTTQITQKAKRYHDGILRLAPCGSHNNQIFLLDEDGAVLNSKFLKSAENVKKGSKIELSNYLVEVCDPRTLLEEGLHQGRLEKVACSSCSSDNKFTINMENLSDMVLPIEDLQKGHAEQVIGSIGSNIWKSANCRRLLNDESLRDASQILSVLQKPLPKENGDQRKLPVDQAHSSPSSDHSLLDVQRLTKELSVPETNFVRETVGDKHDHDSAGGAAETSISGSPFVNFEASQEVHTSSIIVAVDTDSEKKLPSDGCSSPCNQLSGQVAPKSSATIMVMESTDESNAGMTVSTAGSRVLDAHPCTSFRMSQGIASNNSSADNDRSPGMNAAGVLDVYSMRYEAIDQICTENKKDGTFGGAYMLDGSEARNATSTNSECQRSTIMFPDVDEMPTFDLGF</sequence>
<protein>
    <submittedName>
        <fullName evidence="4">Uncharacterized protein LOC105047794 isoform X1</fullName>
    </submittedName>
</protein>
<dbReference type="InterPro" id="IPR018838">
    <property type="entry name" value="ZGRF1-like_N"/>
</dbReference>
<dbReference type="OrthoDB" id="6513042at2759"/>
<dbReference type="Proteomes" id="UP000504607">
    <property type="component" value="Chromosome 6"/>
</dbReference>
<dbReference type="KEGG" id="egu:105047794"/>
<dbReference type="InterPro" id="IPR052800">
    <property type="entry name" value="DNA_Repair_Helicase_ZGRF1"/>
</dbReference>
<dbReference type="InParanoid" id="A0A6J0PJ77"/>
<dbReference type="PANTHER" id="PTHR28535:SF1">
    <property type="entry name" value="PROTEIN ZGRF1"/>
    <property type="match status" value="1"/>
</dbReference>
<dbReference type="Pfam" id="PF10382">
    <property type="entry name" value="ZGRF1-like_N"/>
    <property type="match status" value="2"/>
</dbReference>